<comment type="catalytic activity">
    <reaction evidence="2">
        <text>a 3'-end 2',3'-cyclophospho-ribonucleotide-RNA + H2O = a 3'-end 2'-phospho-ribonucleotide-RNA + H(+)</text>
        <dbReference type="Rhea" id="RHEA:11828"/>
        <dbReference type="Rhea" id="RHEA-COMP:10464"/>
        <dbReference type="Rhea" id="RHEA-COMP:17353"/>
        <dbReference type="ChEBI" id="CHEBI:15377"/>
        <dbReference type="ChEBI" id="CHEBI:15378"/>
        <dbReference type="ChEBI" id="CHEBI:83064"/>
        <dbReference type="ChEBI" id="CHEBI:173113"/>
        <dbReference type="EC" id="3.1.4.58"/>
    </reaction>
</comment>
<feature type="domain" description="Phosphoesterase HXTX" evidence="3">
    <location>
        <begin position="9"/>
        <end position="85"/>
    </location>
</feature>
<dbReference type="OrthoDB" id="7061261at2"/>
<dbReference type="SUPFAM" id="SSF55144">
    <property type="entry name" value="LigT-like"/>
    <property type="match status" value="1"/>
</dbReference>
<dbReference type="EMBL" id="PNRG01000015">
    <property type="protein sequence ID" value="PMR80636.1"/>
    <property type="molecule type" value="Genomic_DNA"/>
</dbReference>
<reference evidence="4 5" key="1">
    <citation type="submission" date="2018-01" db="EMBL/GenBank/DDBJ databases">
        <title>Halomonas endophytica sp. nov., isolated from storage liquid in the stems of Populus euphratica.</title>
        <authorList>
            <person name="Chen C."/>
        </authorList>
    </citation>
    <scope>NUCLEOTIDE SEQUENCE [LARGE SCALE GENOMIC DNA]</scope>
    <source>
        <strain evidence="4 5">BZ-SZ-XJ27</strain>
    </source>
</reference>
<feature type="active site" description="Proton donor" evidence="2">
    <location>
        <position position="39"/>
    </location>
</feature>
<feature type="short sequence motif" description="HXTX 1" evidence="2">
    <location>
        <begin position="39"/>
        <end position="42"/>
    </location>
</feature>
<dbReference type="NCBIfam" id="TIGR02258">
    <property type="entry name" value="2_5_ligase"/>
    <property type="match status" value="1"/>
</dbReference>
<dbReference type="InterPro" id="IPR009097">
    <property type="entry name" value="Cyclic_Pdiesterase"/>
</dbReference>
<dbReference type="AlphaFoldDB" id="A0A2N7UJL7"/>
<comment type="function">
    <text evidence="2">Hydrolyzes RNA 2',3'-cyclic phosphodiester to an RNA 2'-phosphomonoester.</text>
</comment>
<dbReference type="EC" id="3.1.4.58" evidence="2"/>
<keyword evidence="1 2" id="KW-0378">Hydrolase</keyword>
<gene>
    <name evidence="4" type="ORF">C1H70_08010</name>
</gene>
<feature type="active site" description="Proton acceptor" evidence="2">
    <location>
        <position position="121"/>
    </location>
</feature>
<dbReference type="PANTHER" id="PTHR35561:SF1">
    <property type="entry name" value="RNA 2',3'-CYCLIC PHOSPHODIESTERASE"/>
    <property type="match status" value="1"/>
</dbReference>
<dbReference type="GO" id="GO:0004113">
    <property type="term" value="F:2',3'-cyclic-nucleotide 3'-phosphodiesterase activity"/>
    <property type="evidence" value="ECO:0007669"/>
    <property type="project" value="InterPro"/>
</dbReference>
<protein>
    <recommendedName>
        <fullName evidence="2">RNA 2',3'-cyclic phosphodiesterase</fullName>
        <shortName evidence="2">RNA 2',3'-CPDase</shortName>
        <ecNumber evidence="2">3.1.4.58</ecNumber>
    </recommendedName>
</protein>
<keyword evidence="5" id="KW-1185">Reference proteome</keyword>
<sequence>MRLFLALVPPPELRERLGRLADTAQASCGGRRMPEASLHLTLAFLGEVEAPEATALAEWVSQQRIPAGQWQLDRWGLFRRPGIVWVGSQAENSALKKLHTWLWDALDSQGYPGRPARFIPHITLLRRATCLDTTSLPDIRLDWTYTQFELVESVTDSHGAHYSSLAASIAP</sequence>
<dbReference type="InterPro" id="IPR004175">
    <property type="entry name" value="RNA_CPDase"/>
</dbReference>
<dbReference type="PANTHER" id="PTHR35561">
    <property type="entry name" value="RNA 2',3'-CYCLIC PHOSPHODIESTERASE"/>
    <property type="match status" value="1"/>
</dbReference>
<dbReference type="GO" id="GO:0008664">
    <property type="term" value="F:RNA 2',3'-cyclic 3'-phosphodiesterase activity"/>
    <property type="evidence" value="ECO:0007669"/>
    <property type="project" value="UniProtKB-EC"/>
</dbReference>
<comment type="caution">
    <text evidence="4">The sequence shown here is derived from an EMBL/GenBank/DDBJ whole genome shotgun (WGS) entry which is preliminary data.</text>
</comment>
<dbReference type="HAMAP" id="MF_01940">
    <property type="entry name" value="RNA_CPDase"/>
    <property type="match status" value="1"/>
</dbReference>
<dbReference type="Pfam" id="PF02834">
    <property type="entry name" value="LigT_PEase"/>
    <property type="match status" value="1"/>
</dbReference>
<name>A0A2N7UJL7_9GAMM</name>
<accession>A0A2N7UJL7</accession>
<dbReference type="RefSeq" id="WP_102587853.1">
    <property type="nucleotide sequence ID" value="NZ_BNAE01000002.1"/>
</dbReference>
<dbReference type="InterPro" id="IPR014051">
    <property type="entry name" value="Phosphoesterase_HXTX"/>
</dbReference>
<evidence type="ECO:0000313" key="4">
    <source>
        <dbReference type="EMBL" id="PMR80636.1"/>
    </source>
</evidence>
<comment type="similarity">
    <text evidence="2">Belongs to the 2H phosphoesterase superfamily. ThpR family.</text>
</comment>
<dbReference type="Proteomes" id="UP000235547">
    <property type="component" value="Unassembled WGS sequence"/>
</dbReference>
<evidence type="ECO:0000259" key="3">
    <source>
        <dbReference type="Pfam" id="PF02834"/>
    </source>
</evidence>
<evidence type="ECO:0000256" key="2">
    <source>
        <dbReference type="HAMAP-Rule" id="MF_01940"/>
    </source>
</evidence>
<feature type="short sequence motif" description="HXTX 2" evidence="2">
    <location>
        <begin position="121"/>
        <end position="124"/>
    </location>
</feature>
<organism evidence="4 5">
    <name type="scientific">Halomonas urumqiensis</name>
    <dbReference type="NCBI Taxonomy" id="1684789"/>
    <lineage>
        <taxon>Bacteria</taxon>
        <taxon>Pseudomonadati</taxon>
        <taxon>Pseudomonadota</taxon>
        <taxon>Gammaproteobacteria</taxon>
        <taxon>Oceanospirillales</taxon>
        <taxon>Halomonadaceae</taxon>
        <taxon>Halomonas</taxon>
    </lineage>
</organism>
<dbReference type="Gene3D" id="3.90.1140.10">
    <property type="entry name" value="Cyclic phosphodiesterase"/>
    <property type="match status" value="1"/>
</dbReference>
<evidence type="ECO:0000256" key="1">
    <source>
        <dbReference type="ARBA" id="ARBA00022801"/>
    </source>
</evidence>
<proteinExistence type="inferred from homology"/>
<evidence type="ECO:0000313" key="5">
    <source>
        <dbReference type="Proteomes" id="UP000235547"/>
    </source>
</evidence>